<dbReference type="EMBL" id="BARV01031004">
    <property type="protein sequence ID" value="GAI33403.1"/>
    <property type="molecule type" value="Genomic_DNA"/>
</dbReference>
<evidence type="ECO:0000256" key="1">
    <source>
        <dbReference type="SAM" id="Phobius"/>
    </source>
</evidence>
<feature type="non-terminal residue" evidence="2">
    <location>
        <position position="1"/>
    </location>
</feature>
<keyword evidence="1" id="KW-1133">Transmembrane helix</keyword>
<evidence type="ECO:0000313" key="2">
    <source>
        <dbReference type="EMBL" id="GAI33403.1"/>
    </source>
</evidence>
<feature type="transmembrane region" description="Helical" evidence="1">
    <location>
        <begin position="155"/>
        <end position="176"/>
    </location>
</feature>
<dbReference type="AlphaFoldDB" id="X1MQ03"/>
<keyword evidence="1" id="KW-0472">Membrane</keyword>
<feature type="transmembrane region" description="Helical" evidence="1">
    <location>
        <begin position="57"/>
        <end position="82"/>
    </location>
</feature>
<gene>
    <name evidence="2" type="ORF">S06H3_49130</name>
</gene>
<proteinExistence type="predicted"/>
<organism evidence="2">
    <name type="scientific">marine sediment metagenome</name>
    <dbReference type="NCBI Taxonomy" id="412755"/>
    <lineage>
        <taxon>unclassified sequences</taxon>
        <taxon>metagenomes</taxon>
        <taxon>ecological metagenomes</taxon>
    </lineage>
</organism>
<feature type="transmembrane region" description="Helical" evidence="1">
    <location>
        <begin position="94"/>
        <end position="110"/>
    </location>
</feature>
<protein>
    <submittedName>
        <fullName evidence="2">Uncharacterized protein</fullName>
    </submittedName>
</protein>
<sequence>PYEHLAPLFHLATLLIVVLIGRFPEKMGRVLAAYMGLNYLVIALVPTMGMTEKYGHVIHWGALVASALLGVTWIVVAIRSGLETSYADVPPSRYALLPLALLAFWSPYRATGAGVRPDFDPLLLLASPDYGLTFCLTTPVFLFLLILFYPKVSPFAYRITAFNGLLYGLFNMTHFFEPALRWMGVLHLPLLIIACYALMLPGMMRRRAARLG</sequence>
<comment type="caution">
    <text evidence="2">The sequence shown here is derived from an EMBL/GenBank/DDBJ whole genome shotgun (WGS) entry which is preliminary data.</text>
</comment>
<name>X1MQ03_9ZZZZ</name>
<feature type="transmembrane region" description="Helical" evidence="1">
    <location>
        <begin position="31"/>
        <end position="51"/>
    </location>
</feature>
<reference evidence="2" key="1">
    <citation type="journal article" date="2014" name="Front. Microbiol.">
        <title>High frequency of phylogenetically diverse reductive dehalogenase-homologous genes in deep subseafloor sedimentary metagenomes.</title>
        <authorList>
            <person name="Kawai M."/>
            <person name="Futagami T."/>
            <person name="Toyoda A."/>
            <person name="Takaki Y."/>
            <person name="Nishi S."/>
            <person name="Hori S."/>
            <person name="Arai W."/>
            <person name="Tsubouchi T."/>
            <person name="Morono Y."/>
            <person name="Uchiyama I."/>
            <person name="Ito T."/>
            <person name="Fujiyama A."/>
            <person name="Inagaki F."/>
            <person name="Takami H."/>
        </authorList>
    </citation>
    <scope>NUCLEOTIDE SEQUENCE</scope>
    <source>
        <strain evidence="2">Expedition CK06-06</strain>
    </source>
</reference>
<feature type="transmembrane region" description="Helical" evidence="1">
    <location>
        <begin position="182"/>
        <end position="200"/>
    </location>
</feature>
<keyword evidence="1" id="KW-0812">Transmembrane</keyword>
<accession>X1MQ03</accession>
<feature type="transmembrane region" description="Helical" evidence="1">
    <location>
        <begin position="130"/>
        <end position="148"/>
    </location>
</feature>
<feature type="transmembrane region" description="Helical" evidence="1">
    <location>
        <begin position="6"/>
        <end position="24"/>
    </location>
</feature>